<name>A0AA85BDT2_9TREM</name>
<protein>
    <submittedName>
        <fullName evidence="2">Uncharacterized protein</fullName>
    </submittedName>
</protein>
<organism evidence="1 2">
    <name type="scientific">Schistosoma mattheei</name>
    <dbReference type="NCBI Taxonomy" id="31246"/>
    <lineage>
        <taxon>Eukaryota</taxon>
        <taxon>Metazoa</taxon>
        <taxon>Spiralia</taxon>
        <taxon>Lophotrochozoa</taxon>
        <taxon>Platyhelminthes</taxon>
        <taxon>Trematoda</taxon>
        <taxon>Digenea</taxon>
        <taxon>Strigeidida</taxon>
        <taxon>Schistosomatoidea</taxon>
        <taxon>Schistosomatidae</taxon>
        <taxon>Schistosoma</taxon>
    </lineage>
</organism>
<dbReference type="WBParaSite" id="SMTH1_47220.1">
    <property type="protein sequence ID" value="SMTH1_47220.1"/>
    <property type="gene ID" value="SMTH1_47220"/>
</dbReference>
<dbReference type="AlphaFoldDB" id="A0AA85BDT2"/>
<evidence type="ECO:0000313" key="1">
    <source>
        <dbReference type="Proteomes" id="UP000050791"/>
    </source>
</evidence>
<dbReference type="Proteomes" id="UP000050791">
    <property type="component" value="Unassembled WGS sequence"/>
</dbReference>
<accession>A0AA85BDT2</accession>
<proteinExistence type="predicted"/>
<evidence type="ECO:0000313" key="2">
    <source>
        <dbReference type="WBParaSite" id="SMTH1_47220.1"/>
    </source>
</evidence>
<sequence length="253" mass="26401">MLKKEHFNRLKKISVNKCFTDVFYPSDGLVTDRRPNSSSVHKTMNESPIVICTPTSCAAVPNPSCGSSFETPVCHSGISPVAVPIVSGLSSNVLCSSAVSVTSSVSPNPPSSLSLTSLQTPVNSLNLNVPSSSHNPIILPSSASLLIHSINSPNNSTSGIRSVPPITSSSLAINGLGNPNITVPMTCKNEFLCSTITNPTFSYDSVLPVESSTICPNPSFSTIANQTVEVIDPTQNLSSSISGSTPVHVSFTV</sequence>
<reference evidence="2" key="1">
    <citation type="submission" date="2023-11" db="UniProtKB">
        <authorList>
            <consortium name="WormBaseParasite"/>
        </authorList>
    </citation>
    <scope>IDENTIFICATION</scope>
</reference>